<dbReference type="EMBL" id="JRPQ01000072">
    <property type="protein sequence ID" value="KGI22331.1"/>
    <property type="molecule type" value="Genomic_DNA"/>
</dbReference>
<comment type="caution">
    <text evidence="2">The sequence shown here is derived from an EMBL/GenBank/DDBJ whole genome shotgun (WGS) entry which is preliminary data.</text>
</comment>
<dbReference type="Pfam" id="PF13568">
    <property type="entry name" value="OMP_b-brl_2"/>
    <property type="match status" value="1"/>
</dbReference>
<reference evidence="2 3" key="1">
    <citation type="submission" date="2014-07" db="EMBL/GenBank/DDBJ databases">
        <authorList>
            <person name="McCorrison J."/>
            <person name="Sanka R."/>
            <person name="Torralba M."/>
            <person name="Gillis M."/>
            <person name="Haft D.H."/>
            <person name="Methe B."/>
            <person name="Sutton G."/>
            <person name="Nelson K.E."/>
        </authorList>
    </citation>
    <scope>NUCLEOTIDE SEQUENCE [LARGE SCALE GENOMIC DNA]</scope>
    <source>
        <strain evidence="2 3">S9-PR14</strain>
    </source>
</reference>
<dbReference type="RefSeq" id="WP_036926802.1">
    <property type="nucleotide sequence ID" value="NZ_JRPQ01000072.1"/>
</dbReference>
<name>A0A098YSK3_9BACT</name>
<feature type="domain" description="Outer membrane protein beta-barrel" evidence="1">
    <location>
        <begin position="19"/>
        <end position="215"/>
    </location>
</feature>
<dbReference type="InterPro" id="IPR025665">
    <property type="entry name" value="Beta-barrel_OMP_2"/>
</dbReference>
<proteinExistence type="predicted"/>
<dbReference type="Proteomes" id="UP000029723">
    <property type="component" value="Unassembled WGS sequence"/>
</dbReference>
<dbReference type="InterPro" id="IPR011250">
    <property type="entry name" value="OMP/PagP_B-barrel"/>
</dbReference>
<accession>A0A098YSK3</accession>
<organism evidence="2 3">
    <name type="scientific">Hoylesella timonensis S9-PR14</name>
    <dbReference type="NCBI Taxonomy" id="1401062"/>
    <lineage>
        <taxon>Bacteria</taxon>
        <taxon>Pseudomonadati</taxon>
        <taxon>Bacteroidota</taxon>
        <taxon>Bacteroidia</taxon>
        <taxon>Bacteroidales</taxon>
        <taxon>Prevotellaceae</taxon>
        <taxon>Hoylesella</taxon>
    </lineage>
</organism>
<gene>
    <name evidence="2" type="ORF">HMPREF9304_04640</name>
</gene>
<dbReference type="AlphaFoldDB" id="A0A098YSK3"/>
<evidence type="ECO:0000313" key="3">
    <source>
        <dbReference type="Proteomes" id="UP000029723"/>
    </source>
</evidence>
<dbReference type="OrthoDB" id="977141at2"/>
<sequence length="246" mass="28116">MKHPLFFLFLLFYPLLLTAQVGSHRNEFAVGVNGGYVLSNVGFVPKVTQTFHGGMTGGVSFRYISEKYFQTLCSIHAEINYVQAGWKEDIVNLQNEPVLNKNTGLAEEYSRTINYIQVPVFAHLAWGKEQRGFQFFFQAGPQFGYMLNESTQMNFELNQANVQDRANAETTQYKMPVEHRFDYGIVAGIGVEYSLPKVGHLLLDARYYYGLGNLYGDTKRDYFARSNLSNIQLRLSYLFDITTTTK</sequence>
<protein>
    <submittedName>
        <fullName evidence="2">Membrane protein</fullName>
    </submittedName>
</protein>
<dbReference type="SUPFAM" id="SSF56925">
    <property type="entry name" value="OMPA-like"/>
    <property type="match status" value="1"/>
</dbReference>
<evidence type="ECO:0000259" key="1">
    <source>
        <dbReference type="Pfam" id="PF13568"/>
    </source>
</evidence>
<evidence type="ECO:0000313" key="2">
    <source>
        <dbReference type="EMBL" id="KGI22331.1"/>
    </source>
</evidence>